<sequence>MSRILSRISMLTGQISSQALQVVQAQTSSEVMRSNTELARTEIPSTTPTGGEVCGDAVAFITSPTLRTISRGSSGLPVACAGQTEVQRPQTVHASVSKSCFHVKSSIVTAPKDSSSVSRRLGIGFIAPLGRSLSFQNMFIGLVIMWRSIVVGRITRNEKNAMTCAIHAQRCASMSAVSRHVLTRPESAHPTKDHFSKSGRPSAAMRKPSARKPVTEITRKTLRITRCSGFVLMRIRYGR</sequence>
<accession>A0A6J6LZ22</accession>
<dbReference type="EMBL" id="CAEZWM010000184">
    <property type="protein sequence ID" value="CAB4667140.1"/>
    <property type="molecule type" value="Genomic_DNA"/>
</dbReference>
<feature type="region of interest" description="Disordered" evidence="1">
    <location>
        <begin position="185"/>
        <end position="214"/>
    </location>
</feature>
<gene>
    <name evidence="2" type="ORF">UFOPK2242_01270</name>
</gene>
<organism evidence="2">
    <name type="scientific">freshwater metagenome</name>
    <dbReference type="NCBI Taxonomy" id="449393"/>
    <lineage>
        <taxon>unclassified sequences</taxon>
        <taxon>metagenomes</taxon>
        <taxon>ecological metagenomes</taxon>
    </lineage>
</organism>
<evidence type="ECO:0000313" key="2">
    <source>
        <dbReference type="EMBL" id="CAB4667140.1"/>
    </source>
</evidence>
<evidence type="ECO:0000256" key="1">
    <source>
        <dbReference type="SAM" id="MobiDB-lite"/>
    </source>
</evidence>
<protein>
    <submittedName>
        <fullName evidence="2">Unannotated protein</fullName>
    </submittedName>
</protein>
<proteinExistence type="predicted"/>
<reference evidence="2" key="1">
    <citation type="submission" date="2020-05" db="EMBL/GenBank/DDBJ databases">
        <authorList>
            <person name="Chiriac C."/>
            <person name="Salcher M."/>
            <person name="Ghai R."/>
            <person name="Kavagutti S V."/>
        </authorList>
    </citation>
    <scope>NUCLEOTIDE SEQUENCE</scope>
</reference>
<name>A0A6J6LZ22_9ZZZZ</name>
<dbReference type="AlphaFoldDB" id="A0A6J6LZ22"/>
<feature type="compositionally biased region" description="Basic and acidic residues" evidence="1">
    <location>
        <begin position="186"/>
        <end position="196"/>
    </location>
</feature>